<evidence type="ECO:0000313" key="2">
    <source>
        <dbReference type="Proteomes" id="UP000265520"/>
    </source>
</evidence>
<feature type="non-terminal residue" evidence="1">
    <location>
        <position position="59"/>
    </location>
</feature>
<dbReference type="EMBL" id="LXQA011274177">
    <property type="protein sequence ID" value="MCI91516.1"/>
    <property type="molecule type" value="Genomic_DNA"/>
</dbReference>
<dbReference type="AlphaFoldDB" id="A0A392VTC5"/>
<dbReference type="Proteomes" id="UP000265520">
    <property type="component" value="Unassembled WGS sequence"/>
</dbReference>
<reference evidence="1 2" key="1">
    <citation type="journal article" date="2018" name="Front. Plant Sci.">
        <title>Red Clover (Trifolium pratense) and Zigzag Clover (T. medium) - A Picture of Genomic Similarities and Differences.</title>
        <authorList>
            <person name="Dluhosova J."/>
            <person name="Istvanek J."/>
            <person name="Nedelnik J."/>
            <person name="Repkova J."/>
        </authorList>
    </citation>
    <scope>NUCLEOTIDE SEQUENCE [LARGE SCALE GENOMIC DNA]</scope>
    <source>
        <strain evidence="2">cv. 10/8</strain>
        <tissue evidence="1">Leaf</tissue>
    </source>
</reference>
<comment type="caution">
    <text evidence="1">The sequence shown here is derived from an EMBL/GenBank/DDBJ whole genome shotgun (WGS) entry which is preliminary data.</text>
</comment>
<accession>A0A392VTC5</accession>
<proteinExistence type="predicted"/>
<name>A0A392VTC5_9FABA</name>
<evidence type="ECO:0000313" key="1">
    <source>
        <dbReference type="EMBL" id="MCI91516.1"/>
    </source>
</evidence>
<keyword evidence="2" id="KW-1185">Reference proteome</keyword>
<protein>
    <submittedName>
        <fullName evidence="1">Uncharacterized protein</fullName>
    </submittedName>
</protein>
<sequence>MLATNQASFENFEAQGGNFVGNAYDVEKQMVEIGIKQQAIVEQEELEEKDNGMREPLKV</sequence>
<organism evidence="1 2">
    <name type="scientific">Trifolium medium</name>
    <dbReference type="NCBI Taxonomy" id="97028"/>
    <lineage>
        <taxon>Eukaryota</taxon>
        <taxon>Viridiplantae</taxon>
        <taxon>Streptophyta</taxon>
        <taxon>Embryophyta</taxon>
        <taxon>Tracheophyta</taxon>
        <taxon>Spermatophyta</taxon>
        <taxon>Magnoliopsida</taxon>
        <taxon>eudicotyledons</taxon>
        <taxon>Gunneridae</taxon>
        <taxon>Pentapetalae</taxon>
        <taxon>rosids</taxon>
        <taxon>fabids</taxon>
        <taxon>Fabales</taxon>
        <taxon>Fabaceae</taxon>
        <taxon>Papilionoideae</taxon>
        <taxon>50 kb inversion clade</taxon>
        <taxon>NPAAA clade</taxon>
        <taxon>Hologalegina</taxon>
        <taxon>IRL clade</taxon>
        <taxon>Trifolieae</taxon>
        <taxon>Trifolium</taxon>
    </lineage>
</organism>